<name>A0A9P3P546_KLEVA</name>
<sequence>MPQRYADHTVHRRQIVTLQKTQQQQAREGGPQLRTMVKLQLLDQTAQRRAIVIDCHQPMPGRWFLQAAAAGVMGCRRRQATLRAERGAGEQGAAAAGADPPAGDRQRHLA</sequence>
<dbReference type="AlphaFoldDB" id="A0A9P3P546"/>
<organism evidence="2 3">
    <name type="scientific">Klebsiella variicola</name>
    <dbReference type="NCBI Taxonomy" id="244366"/>
    <lineage>
        <taxon>Bacteria</taxon>
        <taxon>Pseudomonadati</taxon>
        <taxon>Pseudomonadota</taxon>
        <taxon>Gammaproteobacteria</taxon>
        <taxon>Enterobacterales</taxon>
        <taxon>Enterobacteriaceae</taxon>
        <taxon>Klebsiella/Raoultella group</taxon>
        <taxon>Klebsiella</taxon>
        <taxon>Klebsiella pneumoniae complex</taxon>
    </lineage>
</organism>
<protein>
    <submittedName>
        <fullName evidence="2">Uncharacterized protein</fullName>
    </submittedName>
</protein>
<dbReference type="Proteomes" id="UP001060507">
    <property type="component" value="Unassembled WGS sequence"/>
</dbReference>
<feature type="compositionally biased region" description="Low complexity" evidence="1">
    <location>
        <begin position="91"/>
        <end position="101"/>
    </location>
</feature>
<reference evidence="2" key="1">
    <citation type="journal article" date="2022" name="J. Appl. Microbiol.">
        <title>PCR-based ORF typing of Klebsiella pneumoniae for rapid identification of global clones and transmission events.</title>
        <authorList>
            <person name="Nonogaki R."/>
            <person name="Iijima A."/>
            <person name="Kawamura K."/>
            <person name="Kayama S."/>
            <person name="Sugai M."/>
            <person name="Yagi T."/>
            <person name="Arakawa Y."/>
            <person name="Doi Y."/>
            <person name="Suzuki M."/>
        </authorList>
    </citation>
    <scope>NUCLEOTIDE SEQUENCE</scope>
    <source>
        <strain evidence="2">NUKP-37</strain>
    </source>
</reference>
<comment type="caution">
    <text evidence="2">The sequence shown here is derived from an EMBL/GenBank/DDBJ whole genome shotgun (WGS) entry which is preliminary data.</text>
</comment>
<evidence type="ECO:0000313" key="3">
    <source>
        <dbReference type="Proteomes" id="UP001060507"/>
    </source>
</evidence>
<accession>A0A9P3P546</accession>
<proteinExistence type="predicted"/>
<gene>
    <name evidence="2" type="ORF">NUKP37_12950</name>
</gene>
<evidence type="ECO:0000313" key="2">
    <source>
        <dbReference type="EMBL" id="GKJ88818.1"/>
    </source>
</evidence>
<evidence type="ECO:0000256" key="1">
    <source>
        <dbReference type="SAM" id="MobiDB-lite"/>
    </source>
</evidence>
<dbReference type="EMBL" id="BQTA01000003">
    <property type="protein sequence ID" value="GKJ88818.1"/>
    <property type="molecule type" value="Genomic_DNA"/>
</dbReference>
<feature type="region of interest" description="Disordered" evidence="1">
    <location>
        <begin position="83"/>
        <end position="110"/>
    </location>
</feature>